<accession>A0A8X6IND1</accession>
<dbReference type="Proteomes" id="UP000886998">
    <property type="component" value="Unassembled WGS sequence"/>
</dbReference>
<reference evidence="1" key="1">
    <citation type="submission" date="2020-08" db="EMBL/GenBank/DDBJ databases">
        <title>Multicomponent nature underlies the extraordinary mechanical properties of spider dragline silk.</title>
        <authorList>
            <person name="Kono N."/>
            <person name="Nakamura H."/>
            <person name="Mori M."/>
            <person name="Yoshida Y."/>
            <person name="Ohtoshi R."/>
            <person name="Malay A.D."/>
            <person name="Moran D.A.P."/>
            <person name="Tomita M."/>
            <person name="Numata K."/>
            <person name="Arakawa K."/>
        </authorList>
    </citation>
    <scope>NUCLEOTIDE SEQUENCE</scope>
</reference>
<dbReference type="EMBL" id="BMAV01026689">
    <property type="protein sequence ID" value="GFS52554.1"/>
    <property type="molecule type" value="Genomic_DNA"/>
</dbReference>
<dbReference type="AlphaFoldDB" id="A0A8X6IND1"/>
<evidence type="ECO:0000313" key="2">
    <source>
        <dbReference type="Proteomes" id="UP000886998"/>
    </source>
</evidence>
<organism evidence="1 2">
    <name type="scientific">Trichonephila inaurata madagascariensis</name>
    <dbReference type="NCBI Taxonomy" id="2747483"/>
    <lineage>
        <taxon>Eukaryota</taxon>
        <taxon>Metazoa</taxon>
        <taxon>Ecdysozoa</taxon>
        <taxon>Arthropoda</taxon>
        <taxon>Chelicerata</taxon>
        <taxon>Arachnida</taxon>
        <taxon>Araneae</taxon>
        <taxon>Araneomorphae</taxon>
        <taxon>Entelegynae</taxon>
        <taxon>Araneoidea</taxon>
        <taxon>Nephilidae</taxon>
        <taxon>Trichonephila</taxon>
        <taxon>Trichonephila inaurata</taxon>
    </lineage>
</organism>
<keyword evidence="2" id="KW-1185">Reference proteome</keyword>
<comment type="caution">
    <text evidence="1">The sequence shown here is derived from an EMBL/GenBank/DDBJ whole genome shotgun (WGS) entry which is preliminary data.</text>
</comment>
<evidence type="ECO:0000313" key="1">
    <source>
        <dbReference type="EMBL" id="GFS52554.1"/>
    </source>
</evidence>
<name>A0A8X6IND1_9ARAC</name>
<protein>
    <submittedName>
        <fullName evidence="1">Uncharacterized protein</fullName>
    </submittedName>
</protein>
<gene>
    <name evidence="1" type="ORF">TNIN_167251</name>
</gene>
<proteinExistence type="predicted"/>
<sequence length="137" mass="15830">MSLVTAVNSFLTNSLTVPPDLEVMVGQRFCPLIKPHKRRSPRSHRASCPDGKFLSTTFYYDQFDLSVVCEMFRYLHVIMEMRPPNHRRPKMSSVVWWFGATLTILCTQKRVITSKLGVSSSFQANFLHSLHWGPRNK</sequence>